<dbReference type="KEGG" id="hcz:G9Q37_13665"/>
<protein>
    <submittedName>
        <fullName evidence="3">Helix-turn-helix domain-containing protein</fullName>
    </submittedName>
</protein>
<gene>
    <name evidence="3" type="ORF">G9Q37_13665</name>
</gene>
<dbReference type="RefSeq" id="WP_166227883.1">
    <property type="nucleotide sequence ID" value="NZ_CP049989.1"/>
</dbReference>
<dbReference type="Pfam" id="PF01381">
    <property type="entry name" value="HTH_3"/>
    <property type="match status" value="1"/>
</dbReference>
<dbReference type="Proteomes" id="UP000503162">
    <property type="component" value="Chromosome"/>
</dbReference>
<evidence type="ECO:0000313" key="4">
    <source>
        <dbReference type="Proteomes" id="UP000503162"/>
    </source>
</evidence>
<evidence type="ECO:0000259" key="2">
    <source>
        <dbReference type="PROSITE" id="PS50943"/>
    </source>
</evidence>
<dbReference type="PROSITE" id="PS50943">
    <property type="entry name" value="HTH_CROC1"/>
    <property type="match status" value="1"/>
</dbReference>
<dbReference type="AlphaFoldDB" id="A0A6G8IJB3"/>
<organism evidence="3 4">
    <name type="scientific">Hydrogenophaga crocea</name>
    <dbReference type="NCBI Taxonomy" id="2716225"/>
    <lineage>
        <taxon>Bacteria</taxon>
        <taxon>Pseudomonadati</taxon>
        <taxon>Pseudomonadota</taxon>
        <taxon>Betaproteobacteria</taxon>
        <taxon>Burkholderiales</taxon>
        <taxon>Comamonadaceae</taxon>
        <taxon>Hydrogenophaga</taxon>
    </lineage>
</organism>
<accession>A0A6G8IJB3</accession>
<keyword evidence="4" id="KW-1185">Reference proteome</keyword>
<proteinExistence type="predicted"/>
<dbReference type="SMART" id="SM00530">
    <property type="entry name" value="HTH_XRE"/>
    <property type="match status" value="1"/>
</dbReference>
<dbReference type="Gene3D" id="1.10.260.40">
    <property type="entry name" value="lambda repressor-like DNA-binding domains"/>
    <property type="match status" value="1"/>
</dbReference>
<dbReference type="GO" id="GO:0003677">
    <property type="term" value="F:DNA binding"/>
    <property type="evidence" value="ECO:0007669"/>
    <property type="project" value="InterPro"/>
</dbReference>
<sequence length="154" mass="16863">MTTFADSLKREIARVARKELKSELTLLRKTTAGHRSEIAALKRDLKSLQSENKDLARRLKAVGTGAGAVMRSTNDEPRAKPGRKVVYNAEAFAAMRAKLGLTQAQMATLLGVSSLSVYKWESGQVEPREKQKAKVLALRGVGKREVVKMLEAAA</sequence>
<dbReference type="InterPro" id="IPR010982">
    <property type="entry name" value="Lambda_DNA-bd_dom_sf"/>
</dbReference>
<reference evidence="3 4" key="1">
    <citation type="submission" date="2020-03" db="EMBL/GenBank/DDBJ databases">
        <title>Hydrogenophaga sp. nov. isolated from cyanobacterial mat.</title>
        <authorList>
            <person name="Thorat V."/>
            <person name="Kirdat K."/>
            <person name="Tiwarekar B."/>
            <person name="Costa E.D."/>
            <person name="Yadav A."/>
        </authorList>
    </citation>
    <scope>NUCLEOTIDE SEQUENCE [LARGE SCALE GENOMIC DNA]</scope>
    <source>
        <strain evidence="3 4">BA0156</strain>
    </source>
</reference>
<dbReference type="InterPro" id="IPR001387">
    <property type="entry name" value="Cro/C1-type_HTH"/>
</dbReference>
<evidence type="ECO:0000313" key="3">
    <source>
        <dbReference type="EMBL" id="QIM53118.1"/>
    </source>
</evidence>
<feature type="domain" description="HTH cro/C1-type" evidence="2">
    <location>
        <begin position="92"/>
        <end position="127"/>
    </location>
</feature>
<feature type="coiled-coil region" evidence="1">
    <location>
        <begin position="31"/>
        <end position="58"/>
    </location>
</feature>
<evidence type="ECO:0000256" key="1">
    <source>
        <dbReference type="SAM" id="Coils"/>
    </source>
</evidence>
<keyword evidence="1" id="KW-0175">Coiled coil</keyword>
<dbReference type="SUPFAM" id="SSF47413">
    <property type="entry name" value="lambda repressor-like DNA-binding domains"/>
    <property type="match status" value="1"/>
</dbReference>
<dbReference type="EMBL" id="CP049989">
    <property type="protein sequence ID" value="QIM53118.1"/>
    <property type="molecule type" value="Genomic_DNA"/>
</dbReference>
<dbReference type="CDD" id="cd00093">
    <property type="entry name" value="HTH_XRE"/>
    <property type="match status" value="1"/>
</dbReference>
<name>A0A6G8IJB3_9BURK</name>